<organism evidence="2 3">
    <name type="scientific">Prosthecobacter fluviatilis</name>
    <dbReference type="NCBI Taxonomy" id="445931"/>
    <lineage>
        <taxon>Bacteria</taxon>
        <taxon>Pseudomonadati</taxon>
        <taxon>Verrucomicrobiota</taxon>
        <taxon>Verrucomicrobiia</taxon>
        <taxon>Verrucomicrobiales</taxon>
        <taxon>Verrucomicrobiaceae</taxon>
        <taxon>Prosthecobacter</taxon>
    </lineage>
</organism>
<feature type="compositionally biased region" description="Basic and acidic residues" evidence="1">
    <location>
        <begin position="129"/>
        <end position="162"/>
    </location>
</feature>
<reference evidence="3" key="1">
    <citation type="journal article" date="2019" name="Int. J. Syst. Evol. Microbiol.">
        <title>The Global Catalogue of Microorganisms (GCM) 10K type strain sequencing project: providing services to taxonomists for standard genome sequencing and annotation.</title>
        <authorList>
            <consortium name="The Broad Institute Genomics Platform"/>
            <consortium name="The Broad Institute Genome Sequencing Center for Infectious Disease"/>
            <person name="Wu L."/>
            <person name="Ma J."/>
        </authorList>
    </citation>
    <scope>NUCLEOTIDE SEQUENCE [LARGE SCALE GENOMIC DNA]</scope>
    <source>
        <strain evidence="3">CGMCC 4.1469</strain>
    </source>
</reference>
<dbReference type="Proteomes" id="UP001596052">
    <property type="component" value="Unassembled WGS sequence"/>
</dbReference>
<evidence type="ECO:0008006" key="4">
    <source>
        <dbReference type="Google" id="ProtNLM"/>
    </source>
</evidence>
<proteinExistence type="predicted"/>
<keyword evidence="3" id="KW-1185">Reference proteome</keyword>
<evidence type="ECO:0000256" key="1">
    <source>
        <dbReference type="SAM" id="MobiDB-lite"/>
    </source>
</evidence>
<name>A0ABW0KW81_9BACT</name>
<feature type="compositionally biased region" description="Low complexity" evidence="1">
    <location>
        <begin position="274"/>
        <end position="284"/>
    </location>
</feature>
<dbReference type="RefSeq" id="WP_377171253.1">
    <property type="nucleotide sequence ID" value="NZ_JBHSMQ010000012.1"/>
</dbReference>
<evidence type="ECO:0000313" key="2">
    <source>
        <dbReference type="EMBL" id="MFC5457680.1"/>
    </source>
</evidence>
<feature type="region of interest" description="Disordered" evidence="1">
    <location>
        <begin position="1"/>
        <end position="307"/>
    </location>
</feature>
<protein>
    <recommendedName>
        <fullName evidence="4">CHAT domain-containing protein</fullName>
    </recommendedName>
</protein>
<feature type="compositionally biased region" description="Low complexity" evidence="1">
    <location>
        <begin position="175"/>
        <end position="197"/>
    </location>
</feature>
<sequence length="548" mass="59003">MSFLFASSHLPETRARRPDEWEDEDEDTQPMQHSGGVRAFSHLPAKRLAADPAGASGLRRGIVPIPPHTAAPTSAAPSRMRDQDDPPPPEQALGRPFQRTETQDAATPPGDGMAAAKASGVFEAVRQQLNHDDSPHFMDEDGNLRPRDVARQQDSPSPRDPRSLQSGAGAPPRPTWSAAHAAAANSSRSPRTPSPASDDTRPWYTPPITPEDLDPQHFDDDDAAGSHSAPKGRPGAHDLVYRFHGRPEEAKEHNRGFYQNVADTSNTKAQLPDSAATPSASPAKSTKRHSKDRPLGYREKKAPPPPRMVFDEVGPSFYGNPADLSSQASAMGLDYAKQANPTLAQVRERTRSLGTGDIYVYSGHGGRVGDEAFLAAHGKADSSKQEVPISYDRKSIWGDSYKQAGTGYSVGQLKDDIAQSAQGAPMMVFVSGCVVSAKDMSKLTDAGVPMVVSAGGKAGERDAPIQMKTFMDVLTKGGTINEALKAVNEIVDRDNRSKLDEDDMQKPFTAVFKDGITGDCTLEDLRRHNARINDERKAGMKKAGAPVP</sequence>
<accession>A0ABW0KW81</accession>
<feature type="compositionally biased region" description="Basic and acidic residues" evidence="1">
    <location>
        <begin position="292"/>
        <end position="302"/>
    </location>
</feature>
<evidence type="ECO:0000313" key="3">
    <source>
        <dbReference type="Proteomes" id="UP001596052"/>
    </source>
</evidence>
<gene>
    <name evidence="2" type="ORF">ACFQDI_22620</name>
</gene>
<dbReference type="EMBL" id="JBHSMQ010000012">
    <property type="protein sequence ID" value="MFC5457680.1"/>
    <property type="molecule type" value="Genomic_DNA"/>
</dbReference>
<comment type="caution">
    <text evidence="2">The sequence shown here is derived from an EMBL/GenBank/DDBJ whole genome shotgun (WGS) entry which is preliminary data.</text>
</comment>
<feature type="compositionally biased region" description="Basic and acidic residues" evidence="1">
    <location>
        <begin position="235"/>
        <end position="255"/>
    </location>
</feature>